<name>A0ABV1H1V2_9FIRM</name>
<evidence type="ECO:0000313" key="1">
    <source>
        <dbReference type="EMBL" id="MEQ2553629.1"/>
    </source>
</evidence>
<protein>
    <submittedName>
        <fullName evidence="1">Uncharacterized protein</fullName>
    </submittedName>
</protein>
<accession>A0ABV1H1V2</accession>
<gene>
    <name evidence="1" type="ORF">WMO37_01180</name>
</gene>
<evidence type="ECO:0000313" key="2">
    <source>
        <dbReference type="Proteomes" id="UP001546774"/>
    </source>
</evidence>
<dbReference type="EMBL" id="JBBMFS010000001">
    <property type="protein sequence ID" value="MEQ2553629.1"/>
    <property type="molecule type" value="Genomic_DNA"/>
</dbReference>
<dbReference type="Proteomes" id="UP001546774">
    <property type="component" value="Unassembled WGS sequence"/>
</dbReference>
<comment type="caution">
    <text evidence="1">The sequence shown here is derived from an EMBL/GenBank/DDBJ whole genome shotgun (WGS) entry which is preliminary data.</text>
</comment>
<reference evidence="1" key="1">
    <citation type="submission" date="2024-03" db="EMBL/GenBank/DDBJ databases">
        <title>Human intestinal bacterial collection.</title>
        <authorList>
            <person name="Pauvert C."/>
            <person name="Hitch T.C.A."/>
            <person name="Clavel T."/>
        </authorList>
    </citation>
    <scope>NUCLEOTIDE SEQUENCE [LARGE SCALE GENOMIC DNA]</scope>
    <source>
        <strain evidence="1">CLA-AA-H89B</strain>
    </source>
</reference>
<keyword evidence="2" id="KW-1185">Reference proteome</keyword>
<proteinExistence type="predicted"/>
<organism evidence="1 2">
    <name type="scientific">Lachnospira intestinalis</name>
    <dbReference type="NCBI Taxonomy" id="3133158"/>
    <lineage>
        <taxon>Bacteria</taxon>
        <taxon>Bacillati</taxon>
        <taxon>Bacillota</taxon>
        <taxon>Clostridia</taxon>
        <taxon>Lachnospirales</taxon>
        <taxon>Lachnospiraceae</taxon>
        <taxon>Lachnospira</taxon>
    </lineage>
</organism>
<sequence length="241" mass="27358">MEKLAGAEPSSLESIKNDFEEYLKEFCTENNIKDQYDIYPAMWNAALTYICQNTFKANPSILAMPKNINNAYNLEAVDYILDIYAYECFIHNQEISVVGFHLFSGMSLDTIYSLNNSNKRCVVYKDLQGNVISNLTVSRLKEGEYVKELSTKGADIFKKLKLFSEESLTALMKDRRNNPMKYLPILNRRFGWNLPGVSRETFGKTALTAADLPKLGTELDENGAQLPRLEACETLNNSDTI</sequence>